<gene>
    <name evidence="4" type="ORF">L210DRAFT_3452139</name>
</gene>
<keyword evidence="5" id="KW-1185">Reference proteome</keyword>
<comment type="caution">
    <text evidence="4">The sequence shown here is derived from an EMBL/GenBank/DDBJ whole genome shotgun (WGS) entry which is preliminary data.</text>
</comment>
<dbReference type="InterPro" id="IPR020806">
    <property type="entry name" value="PKS_PP-bd"/>
</dbReference>
<dbReference type="SUPFAM" id="SSF51735">
    <property type="entry name" value="NAD(P)-binding Rossmann-fold domains"/>
    <property type="match status" value="1"/>
</dbReference>
<dbReference type="InterPro" id="IPR020845">
    <property type="entry name" value="AMP-binding_CS"/>
</dbReference>
<dbReference type="InterPro" id="IPR013120">
    <property type="entry name" value="FAR_NAD-bd"/>
</dbReference>
<dbReference type="InterPro" id="IPR051414">
    <property type="entry name" value="Adenylate-forming_Reductase"/>
</dbReference>
<evidence type="ECO:0000259" key="3">
    <source>
        <dbReference type="SMART" id="SM00823"/>
    </source>
</evidence>
<evidence type="ECO:0000256" key="1">
    <source>
        <dbReference type="ARBA" id="ARBA00022450"/>
    </source>
</evidence>
<proteinExistence type="predicted"/>
<keyword evidence="2" id="KW-0597">Phosphoprotein</keyword>
<reference evidence="4" key="1">
    <citation type="submission" date="2019-10" db="EMBL/GenBank/DDBJ databases">
        <authorList>
            <consortium name="DOE Joint Genome Institute"/>
            <person name="Kuo A."/>
            <person name="Miyauchi S."/>
            <person name="Kiss E."/>
            <person name="Drula E."/>
            <person name="Kohler A."/>
            <person name="Sanchez-Garcia M."/>
            <person name="Andreopoulos B."/>
            <person name="Barry K.W."/>
            <person name="Bonito G."/>
            <person name="Buee M."/>
            <person name="Carver A."/>
            <person name="Chen C."/>
            <person name="Cichocki N."/>
            <person name="Clum A."/>
            <person name="Culley D."/>
            <person name="Crous P.W."/>
            <person name="Fauchery L."/>
            <person name="Girlanda M."/>
            <person name="Hayes R."/>
            <person name="Keri Z."/>
            <person name="LaButti K."/>
            <person name="Lipzen A."/>
            <person name="Lombard V."/>
            <person name="Magnuson J."/>
            <person name="Maillard F."/>
            <person name="Morin E."/>
            <person name="Murat C."/>
            <person name="Nolan M."/>
            <person name="Ohm R."/>
            <person name="Pangilinan J."/>
            <person name="Pereira M."/>
            <person name="Perotto S."/>
            <person name="Peter M."/>
            <person name="Riley R."/>
            <person name="Sitrit Y."/>
            <person name="Stielow B."/>
            <person name="Szollosi G."/>
            <person name="Zifcakova L."/>
            <person name="Stursova M."/>
            <person name="Spatafora J.W."/>
            <person name="Tedersoo L."/>
            <person name="Vaario L.-M."/>
            <person name="Yamada A."/>
            <person name="Yan M."/>
            <person name="Wang P."/>
            <person name="Xu J."/>
            <person name="Bruns T."/>
            <person name="Baldrian P."/>
            <person name="Vilgalys R."/>
            <person name="Henrissat B."/>
            <person name="Grigoriev I.V."/>
            <person name="Hibbett D."/>
            <person name="Nagy L.G."/>
            <person name="Martin F.M."/>
        </authorList>
    </citation>
    <scope>NUCLEOTIDE SEQUENCE</scope>
    <source>
        <strain evidence="4">BED1</strain>
    </source>
</reference>
<evidence type="ECO:0000313" key="4">
    <source>
        <dbReference type="EMBL" id="KAF8436601.1"/>
    </source>
</evidence>
<reference evidence="4" key="2">
    <citation type="journal article" date="2020" name="Nat. Commun.">
        <title>Large-scale genome sequencing of mycorrhizal fungi provides insights into the early evolution of symbiotic traits.</title>
        <authorList>
            <person name="Miyauchi S."/>
            <person name="Kiss E."/>
            <person name="Kuo A."/>
            <person name="Drula E."/>
            <person name="Kohler A."/>
            <person name="Sanchez-Garcia M."/>
            <person name="Morin E."/>
            <person name="Andreopoulos B."/>
            <person name="Barry K.W."/>
            <person name="Bonito G."/>
            <person name="Buee M."/>
            <person name="Carver A."/>
            <person name="Chen C."/>
            <person name="Cichocki N."/>
            <person name="Clum A."/>
            <person name="Culley D."/>
            <person name="Crous P.W."/>
            <person name="Fauchery L."/>
            <person name="Girlanda M."/>
            <person name="Hayes R.D."/>
            <person name="Keri Z."/>
            <person name="LaButti K."/>
            <person name="Lipzen A."/>
            <person name="Lombard V."/>
            <person name="Magnuson J."/>
            <person name="Maillard F."/>
            <person name="Murat C."/>
            <person name="Nolan M."/>
            <person name="Ohm R.A."/>
            <person name="Pangilinan J."/>
            <person name="Pereira M.F."/>
            <person name="Perotto S."/>
            <person name="Peter M."/>
            <person name="Pfister S."/>
            <person name="Riley R."/>
            <person name="Sitrit Y."/>
            <person name="Stielow J.B."/>
            <person name="Szollosi G."/>
            <person name="Zifcakova L."/>
            <person name="Stursova M."/>
            <person name="Spatafora J.W."/>
            <person name="Tedersoo L."/>
            <person name="Vaario L.M."/>
            <person name="Yamada A."/>
            <person name="Yan M."/>
            <person name="Wang P."/>
            <person name="Xu J."/>
            <person name="Bruns T."/>
            <person name="Baldrian P."/>
            <person name="Vilgalys R."/>
            <person name="Dunand C."/>
            <person name="Henrissat B."/>
            <person name="Grigoriev I.V."/>
            <person name="Hibbett D."/>
            <person name="Nagy L.G."/>
            <person name="Martin F.M."/>
        </authorList>
    </citation>
    <scope>NUCLEOTIDE SEQUENCE</scope>
    <source>
        <strain evidence="4">BED1</strain>
    </source>
</reference>
<evidence type="ECO:0000313" key="5">
    <source>
        <dbReference type="Proteomes" id="UP001194468"/>
    </source>
</evidence>
<dbReference type="InterPro" id="IPR036736">
    <property type="entry name" value="ACP-like_sf"/>
</dbReference>
<dbReference type="PANTHER" id="PTHR43439">
    <property type="entry name" value="PHENYLACETATE-COENZYME A LIGASE"/>
    <property type="match status" value="1"/>
</dbReference>
<dbReference type="Gene3D" id="3.40.50.12780">
    <property type="entry name" value="N-terminal domain of ligase-like"/>
    <property type="match status" value="1"/>
</dbReference>
<dbReference type="Pfam" id="PF23562">
    <property type="entry name" value="AMP-binding_C_3"/>
    <property type="match status" value="1"/>
</dbReference>
<organism evidence="4 5">
    <name type="scientific">Boletus edulis BED1</name>
    <dbReference type="NCBI Taxonomy" id="1328754"/>
    <lineage>
        <taxon>Eukaryota</taxon>
        <taxon>Fungi</taxon>
        <taxon>Dikarya</taxon>
        <taxon>Basidiomycota</taxon>
        <taxon>Agaricomycotina</taxon>
        <taxon>Agaricomycetes</taxon>
        <taxon>Agaricomycetidae</taxon>
        <taxon>Boletales</taxon>
        <taxon>Boletineae</taxon>
        <taxon>Boletaceae</taxon>
        <taxon>Boletoideae</taxon>
        <taxon>Boletus</taxon>
    </lineage>
</organism>
<accession>A0AAD4BQH9</accession>
<dbReference type="InterPro" id="IPR036291">
    <property type="entry name" value="NAD(P)-bd_dom_sf"/>
</dbReference>
<dbReference type="EMBL" id="WHUW01000021">
    <property type="protein sequence ID" value="KAF8436601.1"/>
    <property type="molecule type" value="Genomic_DNA"/>
</dbReference>
<dbReference type="SMART" id="SM00823">
    <property type="entry name" value="PKS_PP"/>
    <property type="match status" value="1"/>
</dbReference>
<dbReference type="AlphaFoldDB" id="A0AAD4BQH9"/>
<dbReference type="PANTHER" id="PTHR43439:SF2">
    <property type="entry name" value="ENZYME, PUTATIVE (JCVI)-RELATED"/>
    <property type="match status" value="1"/>
</dbReference>
<protein>
    <submittedName>
        <fullName evidence="4">Aminoadipate reductase</fullName>
    </submittedName>
</protein>
<dbReference type="PROSITE" id="PS00455">
    <property type="entry name" value="AMP_BINDING"/>
    <property type="match status" value="1"/>
</dbReference>
<feature type="domain" description="Polyketide synthase-like phosphopantetheine-binding" evidence="3">
    <location>
        <begin position="610"/>
        <end position="694"/>
    </location>
</feature>
<dbReference type="Proteomes" id="UP001194468">
    <property type="component" value="Unassembled WGS sequence"/>
</dbReference>
<sequence>MGGVFSLHARSVSAASIHHPVNPTRRSSTMLAETLHFPPLDHSLLLTDMVNFHMERNPSYPVFVYTNEGVPNTLTEISFLEFGRAAHRVAHALRPFRQGPNGEVVVIIANTDTILYHAILVGLSVAGWVPFPVSPQSSAEAVVNMMKKTSCSRIVTIDHAHKALIDGIRLEFEDEESTIYELPTFRYVFPKLGREVAADLFVPYPPSLTHPDLDSPAIYMHSSGSTGFPKPIPRSHRIQIQRMRQPFFRAYAALDPPRRVGAMALPPFHSFGIFVQLYVPIGHLVTTVVYPPRTYNDPLSQPVIPTSDNMVEQLKRIDCNILMTVPALLEQMAASDEAIEVLKKIDSVTFAAGPLPVEVGQKLWAAGVKISLGYGGTEFGMPIIAANKQDIADGDWMWMRFADDQNIRWVPQGDDTYELQILVCNVLHRHSTDKCQMAIENLPDVKGYATSDIFVKHPTKDMWKIVGRVDDVIILASGEKTVPAPMESVIGSSPLVQGVVMFGRERNQVGVLIEPRPKHAIDANDERAVAEFRNQIWPAIEDANKPSPAFSRIFKGMILITSENKPMLRAAKGTVQRKATLKAYETEINTLYEVSAKAPSGFPGPSAWTSEVLEGWFLNHARAITPGGIINPDADLFAQGFDSLSATYLRNQMLSAMRESPDPEITKAAARVPLNVIFENPTIRLLSARILALVTDCGVGQDVDFVEQHKQIIQAMIEKYSVGLDGPVDGILPSNQLIEPAVVLLTGSTGGLGSFLLSELLKCPVVQRVYAVNRPSSIQSIEERQKAAFKDKSLQIDLLDSNKLVYVEAAASQQKCGLSPTQYEEIRNSVTLLIHNAWRLDFNMAISSFDDSIRASRNLVDLCLDSPQRQNVRFLFASSVGSAQGWDYLKGPFPEEVQLDPCIAVGAGYGEGKYATERIIVRSGIHATSLRIGQIVGGLGGSWATTDWFPILVKSSIALGVLPEAVGGVSWLRREEVASAILETAFAKESPPPVLNIVNPRSTPWAEIIAFVQRAIIKRKALGGENVLPIVPFGEWFALLERKAENASEGDLAKIPAIKLLEFFRSLVRRDQAIQSVGVASTEAAGSAGMTNFSTAKMRAVSPTMANMRAIGETEADAWVNYWIAKGVFLI</sequence>
<dbReference type="GO" id="GO:0031177">
    <property type="term" value="F:phosphopantetheine binding"/>
    <property type="evidence" value="ECO:0007669"/>
    <property type="project" value="InterPro"/>
</dbReference>
<dbReference type="InterPro" id="IPR042099">
    <property type="entry name" value="ANL_N_sf"/>
</dbReference>
<dbReference type="InterPro" id="IPR000873">
    <property type="entry name" value="AMP-dep_synth/lig_dom"/>
</dbReference>
<evidence type="ECO:0000256" key="2">
    <source>
        <dbReference type="ARBA" id="ARBA00022553"/>
    </source>
</evidence>
<dbReference type="Pfam" id="PF00501">
    <property type="entry name" value="AMP-binding"/>
    <property type="match status" value="1"/>
</dbReference>
<dbReference type="Gene3D" id="3.40.50.720">
    <property type="entry name" value="NAD(P)-binding Rossmann-like Domain"/>
    <property type="match status" value="1"/>
</dbReference>
<dbReference type="Gene3D" id="1.10.1200.10">
    <property type="entry name" value="ACP-like"/>
    <property type="match status" value="1"/>
</dbReference>
<name>A0AAD4BQH9_BOLED</name>
<keyword evidence="1" id="KW-0596">Phosphopantetheine</keyword>
<dbReference type="SUPFAM" id="SSF56801">
    <property type="entry name" value="Acetyl-CoA synthetase-like"/>
    <property type="match status" value="1"/>
</dbReference>
<dbReference type="Pfam" id="PF07993">
    <property type="entry name" value="NAD_binding_4"/>
    <property type="match status" value="1"/>
</dbReference>